<dbReference type="PANTHER" id="PTHR43630:SF1">
    <property type="entry name" value="POLY-BETA-1,6-N-ACETYL-D-GLUCOSAMINE SYNTHASE"/>
    <property type="match status" value="1"/>
</dbReference>
<keyword evidence="7" id="KW-1185">Reference proteome</keyword>
<gene>
    <name evidence="6" type="ORF">Q765_04010</name>
</gene>
<feature type="transmembrane region" description="Helical" evidence="4">
    <location>
        <begin position="6"/>
        <end position="29"/>
    </location>
</feature>
<dbReference type="OrthoDB" id="9800276at2"/>
<comment type="caution">
    <text evidence="6">The sequence shown here is derived from an EMBL/GenBank/DDBJ whole genome shotgun (WGS) entry which is preliminary data.</text>
</comment>
<dbReference type="STRING" id="1121895.GCA_000378485_00985"/>
<dbReference type="EMBL" id="JRLX01000002">
    <property type="protein sequence ID" value="KGO88211.1"/>
    <property type="molecule type" value="Genomic_DNA"/>
</dbReference>
<dbReference type="SUPFAM" id="SSF53448">
    <property type="entry name" value="Nucleotide-diphospho-sugar transferases"/>
    <property type="match status" value="1"/>
</dbReference>
<dbReference type="eggNOG" id="COG1215">
    <property type="taxonomic scope" value="Bacteria"/>
</dbReference>
<keyword evidence="4" id="KW-1133">Transmembrane helix</keyword>
<evidence type="ECO:0000256" key="2">
    <source>
        <dbReference type="ARBA" id="ARBA00022676"/>
    </source>
</evidence>
<keyword evidence="3 6" id="KW-0808">Transferase</keyword>
<keyword evidence="2" id="KW-0328">Glycosyltransferase</keyword>
<feature type="transmembrane region" description="Helical" evidence="4">
    <location>
        <begin position="338"/>
        <end position="357"/>
    </location>
</feature>
<dbReference type="Gene3D" id="3.90.550.10">
    <property type="entry name" value="Spore Coat Polysaccharide Biosynthesis Protein SpsA, Chain A"/>
    <property type="match status" value="1"/>
</dbReference>
<comment type="similarity">
    <text evidence="1">Belongs to the glycosyltransferase 2 family.</text>
</comment>
<evidence type="ECO:0000259" key="5">
    <source>
        <dbReference type="Pfam" id="PF00535"/>
    </source>
</evidence>
<dbReference type="AlphaFoldDB" id="A0A0A2M9C0"/>
<keyword evidence="4" id="KW-0812">Transmembrane</keyword>
<protein>
    <submittedName>
        <fullName evidence="6">Glycosyl transferase family 2</fullName>
    </submittedName>
</protein>
<evidence type="ECO:0000256" key="1">
    <source>
        <dbReference type="ARBA" id="ARBA00006739"/>
    </source>
</evidence>
<dbReference type="Pfam" id="PF00535">
    <property type="entry name" value="Glycos_transf_2"/>
    <property type="match status" value="1"/>
</dbReference>
<dbReference type="Proteomes" id="UP000030152">
    <property type="component" value="Unassembled WGS sequence"/>
</dbReference>
<organism evidence="6 7">
    <name type="scientific">Flavobacterium rivuli WB 3.3-2 = DSM 21788</name>
    <dbReference type="NCBI Taxonomy" id="1121895"/>
    <lineage>
        <taxon>Bacteria</taxon>
        <taxon>Pseudomonadati</taxon>
        <taxon>Bacteroidota</taxon>
        <taxon>Flavobacteriia</taxon>
        <taxon>Flavobacteriales</taxon>
        <taxon>Flavobacteriaceae</taxon>
        <taxon>Flavobacterium</taxon>
    </lineage>
</organism>
<dbReference type="GO" id="GO:0016757">
    <property type="term" value="F:glycosyltransferase activity"/>
    <property type="evidence" value="ECO:0007669"/>
    <property type="project" value="UniProtKB-KW"/>
</dbReference>
<evidence type="ECO:0000256" key="4">
    <source>
        <dbReference type="SAM" id="Phobius"/>
    </source>
</evidence>
<keyword evidence="4" id="KW-0472">Membrane</keyword>
<accession>A0A0A2M9C0</accession>
<sequence>MLNIIFCVFVIVVILQLVYYLGIFGKFSFAKPQTITPKRLSVSIIVCAKNDAEKVKELIPVLLSQNYPDFELVLIDNASSDETLDIFEEFEKQHRNIRLVKVENNEAFWGNKKYALTLGIKAASKDYLVFTDADCYPTSPDWITNMTSQFTLNKTIILGYSAYEKQAKSFLNKIIRYDAVLRATQQFAWAKIGRPFTGNGRNLAYKKDEFFKRNGYINHMNILTGEDALFINDAAGKKNTAICYTPESFTYGKAKKTFKSWAKEKRKAAFTASFFKPFDRFQLKLFTLLQAAFFILMIMLLVLQFNWMFLVPVIVVRYIAGWITMAQSAARLHEKDAVYWYPVMEIIIIFTQLYVYVANLTSKPVHWK</sequence>
<evidence type="ECO:0000256" key="3">
    <source>
        <dbReference type="ARBA" id="ARBA00022679"/>
    </source>
</evidence>
<dbReference type="PANTHER" id="PTHR43630">
    <property type="entry name" value="POLY-BETA-1,6-N-ACETYL-D-GLUCOSAMINE SYNTHASE"/>
    <property type="match status" value="1"/>
</dbReference>
<feature type="domain" description="Glycosyltransferase 2-like" evidence="5">
    <location>
        <begin position="43"/>
        <end position="173"/>
    </location>
</feature>
<dbReference type="InterPro" id="IPR029044">
    <property type="entry name" value="Nucleotide-diphossugar_trans"/>
</dbReference>
<name>A0A0A2M9C0_9FLAO</name>
<evidence type="ECO:0000313" key="6">
    <source>
        <dbReference type="EMBL" id="KGO88211.1"/>
    </source>
</evidence>
<dbReference type="InterPro" id="IPR001173">
    <property type="entry name" value="Glyco_trans_2-like"/>
</dbReference>
<reference evidence="6 7" key="1">
    <citation type="submission" date="2013-09" db="EMBL/GenBank/DDBJ databases">
        <authorList>
            <person name="Zeng Z."/>
            <person name="Chen C."/>
        </authorList>
    </citation>
    <scope>NUCLEOTIDE SEQUENCE [LARGE SCALE GENOMIC DNA]</scope>
    <source>
        <strain evidence="6 7">WB 3.3-2</strain>
    </source>
</reference>
<dbReference type="RefSeq" id="WP_020212109.1">
    <property type="nucleotide sequence ID" value="NZ_JRLX01000002.1"/>
</dbReference>
<evidence type="ECO:0000313" key="7">
    <source>
        <dbReference type="Proteomes" id="UP000030152"/>
    </source>
</evidence>
<proteinExistence type="inferred from homology"/>